<proteinExistence type="predicted"/>
<dbReference type="KEGG" id="ptan:CRYO30217_01462"/>
<dbReference type="EMBL" id="OU015584">
    <property type="protein sequence ID" value="CAG5080854.1"/>
    <property type="molecule type" value="Genomic_DNA"/>
</dbReference>
<dbReference type="Pfam" id="PF13620">
    <property type="entry name" value="CarboxypepD_reg"/>
    <property type="match status" value="1"/>
</dbReference>
<dbReference type="Proteomes" id="UP000683507">
    <property type="component" value="Chromosome"/>
</dbReference>
<dbReference type="AlphaFoldDB" id="A0A916JMH5"/>
<accession>A0A916JMH5</accession>
<evidence type="ECO:0000313" key="2">
    <source>
        <dbReference type="Proteomes" id="UP000683507"/>
    </source>
</evidence>
<keyword evidence="2" id="KW-1185">Reference proteome</keyword>
<evidence type="ECO:0000313" key="1">
    <source>
        <dbReference type="EMBL" id="CAG5080854.1"/>
    </source>
</evidence>
<name>A0A916JMH5_9FLAO</name>
<sequence>MMIKTFFLYVILLSPFHFIGQDECRIFGRVLNSNNQPLDYADIVISQDDSVIQSLKTDLDGYFYSENLAAGNYTVSIHSIGYMGSILTDQKVLPHRNLDIGTIQLSPEAVLLKPIIYLYPEEETVVNVKLDYKGDIIYSYPAYPKEGWCVTAHPDGTLLGSNDLEYYGLFWEGIPDQSLTIGEEGFVVSGDQTVSFLENALAELGLNRREAMEFIIFWQPKMENNLYNLIHFSTDEYQDLAHLEVTPQPETIIRVMMVYQPLNHPIDIVPQDLSKMRKERKGFTLVEWGGTKSDRQISANNR</sequence>
<protein>
    <recommendedName>
        <fullName evidence="3">Carboxypeptidase regulatory-like domain-containing protein</fullName>
    </recommendedName>
</protein>
<reference evidence="1" key="1">
    <citation type="submission" date="2021-04" db="EMBL/GenBank/DDBJ databases">
        <authorList>
            <person name="Rodrigo-Torres L."/>
            <person name="Arahal R. D."/>
            <person name="Lucena T."/>
        </authorList>
    </citation>
    <scope>NUCLEOTIDE SEQUENCE</scope>
    <source>
        <strain evidence="1">AS29M-1</strain>
    </source>
</reference>
<dbReference type="SUPFAM" id="SSF49478">
    <property type="entry name" value="Cna protein B-type domain"/>
    <property type="match status" value="1"/>
</dbReference>
<dbReference type="RefSeq" id="WP_258541662.1">
    <property type="nucleotide sequence ID" value="NZ_OU015584.1"/>
</dbReference>
<gene>
    <name evidence="1" type="ORF">CRYO30217_01462</name>
</gene>
<organism evidence="1 2">
    <name type="scientific">Parvicella tangerina</name>
    <dbReference type="NCBI Taxonomy" id="2829795"/>
    <lineage>
        <taxon>Bacteria</taxon>
        <taxon>Pseudomonadati</taxon>
        <taxon>Bacteroidota</taxon>
        <taxon>Flavobacteriia</taxon>
        <taxon>Flavobacteriales</taxon>
        <taxon>Parvicellaceae</taxon>
        <taxon>Parvicella</taxon>
    </lineage>
</organism>
<evidence type="ECO:0008006" key="3">
    <source>
        <dbReference type="Google" id="ProtNLM"/>
    </source>
</evidence>
<dbReference type="Gene3D" id="2.60.40.1120">
    <property type="entry name" value="Carboxypeptidase-like, regulatory domain"/>
    <property type="match status" value="1"/>
</dbReference>